<evidence type="ECO:0000313" key="6">
    <source>
        <dbReference type="EnsemblMetazoa" id="CLYHEMP016879.1"/>
    </source>
</evidence>
<dbReference type="InterPro" id="IPR001452">
    <property type="entry name" value="SH3_domain"/>
</dbReference>
<dbReference type="RefSeq" id="XP_066931470.1">
    <property type="nucleotide sequence ID" value="XM_067075369.1"/>
</dbReference>
<dbReference type="SUPFAM" id="SSF50044">
    <property type="entry name" value="SH3-domain"/>
    <property type="match status" value="1"/>
</dbReference>
<evidence type="ECO:0000256" key="2">
    <source>
        <dbReference type="PROSITE-ProRule" id="PRU00192"/>
    </source>
</evidence>
<dbReference type="GO" id="GO:0090251">
    <property type="term" value="P:protein localization involved in establishment of planar polarity"/>
    <property type="evidence" value="ECO:0007669"/>
    <property type="project" value="TreeGrafter"/>
</dbReference>
<dbReference type="EnsemblMetazoa" id="CLYHEMT016879.1">
    <property type="protein sequence ID" value="CLYHEMP016879.1"/>
    <property type="gene ID" value="CLYHEMG016879"/>
</dbReference>
<accession>A0A7M5X2R4</accession>
<dbReference type="PANTHER" id="PTHR15176:SF1">
    <property type="entry name" value="NEPHROCYSTIN-1"/>
    <property type="match status" value="1"/>
</dbReference>
<dbReference type="Gene3D" id="2.30.30.40">
    <property type="entry name" value="SH3 Domains"/>
    <property type="match status" value="1"/>
</dbReference>
<name>A0A7M5X2R4_9CNID</name>
<dbReference type="InterPro" id="IPR039687">
    <property type="entry name" value="NPHP1"/>
</dbReference>
<keyword evidence="1 2" id="KW-0728">SH3 domain</keyword>
<dbReference type="Proteomes" id="UP000594262">
    <property type="component" value="Unplaced"/>
</dbReference>
<sequence>MMSRGKNATGLNKLQRQIDQIKFEIDEFCEDDLPNVGHASPGRQSAYSRAQNMKKEVFSLETNLNDLDVREQKLPANKFEEKRRTELKRLTLLKSRLTEVMEQLEPDEVEEDYFRKFESHGTRKSKIKSVTPSPRRKVTEQNRDGFDEDDDDDDFEEDYLEGESELDVDDEDDDEEEYEETDEDEVSEDQVLHIVRGLTNYNAQQEGDLTFKVGDQIEILEVSDDGWWTGRDCHGNEGLVPSTLVEIVHEEQPIKQKNVKAKPPLEKQRSGKELWENLKDSKTSKTSVTDVLKAMKAIPQGFRSSTLGKWYQKEEYRSSSYVIPKTNSSNLQYNDLYWDPVNKKLRGQQTSTCRTITLVSVKFVPPIGAGVEILSRHVYFALWDGEKILSNIHVVRAVPLERDLSWTFTPKVAKHIPSLYDGELVARINSDDRKISLLMELNYSYVRTSTGERSEISCGWASLSLFDESGAPVGNKNHDLIVNGGTPFEKGVPLDPTIGVNTNVSLMQSILRSNRQPKITVKTTTFNKVTKDIYDMLPERFVTCQRYARFIGYFRQHAATVFCKDDLIERGTVFDTLLAQFPRALDYHDLMDALMMTWEEKAKSSLNRSQRRDNAHVQSVFMQCFNESILGLLQCAHLPPFHWANETAEKARFAFILSFLQKKESLGNLLSAEQKFKPINVGRMAFTNNTTHALYPQPITKELHSPS</sequence>
<dbReference type="GO" id="GO:0005737">
    <property type="term" value="C:cytoplasm"/>
    <property type="evidence" value="ECO:0007669"/>
    <property type="project" value="TreeGrafter"/>
</dbReference>
<keyword evidence="7" id="KW-1185">Reference proteome</keyword>
<protein>
    <recommendedName>
        <fullName evidence="5">SH3 domain-containing protein</fullName>
    </recommendedName>
</protein>
<dbReference type="PROSITE" id="PS50002">
    <property type="entry name" value="SH3"/>
    <property type="match status" value="1"/>
</dbReference>
<dbReference type="GO" id="GO:0005929">
    <property type="term" value="C:cilium"/>
    <property type="evidence" value="ECO:0007669"/>
    <property type="project" value="TreeGrafter"/>
</dbReference>
<evidence type="ECO:0000256" key="1">
    <source>
        <dbReference type="ARBA" id="ARBA00022443"/>
    </source>
</evidence>
<dbReference type="PANTHER" id="PTHR15176">
    <property type="entry name" value="NEPHROCYSTIN"/>
    <property type="match status" value="1"/>
</dbReference>
<dbReference type="OrthoDB" id="6020635at2759"/>
<evidence type="ECO:0000259" key="5">
    <source>
        <dbReference type="PROSITE" id="PS50002"/>
    </source>
</evidence>
<feature type="region of interest" description="Disordered" evidence="4">
    <location>
        <begin position="124"/>
        <end position="189"/>
    </location>
</feature>
<feature type="coiled-coil region" evidence="3">
    <location>
        <begin position="11"/>
        <end position="70"/>
    </location>
</feature>
<evidence type="ECO:0000313" key="7">
    <source>
        <dbReference type="Proteomes" id="UP000594262"/>
    </source>
</evidence>
<keyword evidence="3" id="KW-0175">Coiled coil</keyword>
<dbReference type="Pfam" id="PF00018">
    <property type="entry name" value="SH3_1"/>
    <property type="match status" value="1"/>
</dbReference>
<feature type="domain" description="SH3" evidence="5">
    <location>
        <begin position="190"/>
        <end position="250"/>
    </location>
</feature>
<evidence type="ECO:0000256" key="4">
    <source>
        <dbReference type="SAM" id="MobiDB-lite"/>
    </source>
</evidence>
<feature type="compositionally biased region" description="Acidic residues" evidence="4">
    <location>
        <begin position="146"/>
        <end position="188"/>
    </location>
</feature>
<reference evidence="6" key="1">
    <citation type="submission" date="2021-01" db="UniProtKB">
        <authorList>
            <consortium name="EnsemblMetazoa"/>
        </authorList>
    </citation>
    <scope>IDENTIFICATION</scope>
</reference>
<proteinExistence type="predicted"/>
<organism evidence="6 7">
    <name type="scientific">Clytia hemisphaerica</name>
    <dbReference type="NCBI Taxonomy" id="252671"/>
    <lineage>
        <taxon>Eukaryota</taxon>
        <taxon>Metazoa</taxon>
        <taxon>Cnidaria</taxon>
        <taxon>Hydrozoa</taxon>
        <taxon>Hydroidolina</taxon>
        <taxon>Leptothecata</taxon>
        <taxon>Obeliida</taxon>
        <taxon>Clytiidae</taxon>
        <taxon>Clytia</taxon>
    </lineage>
</organism>
<dbReference type="InterPro" id="IPR036028">
    <property type="entry name" value="SH3-like_dom_sf"/>
</dbReference>
<dbReference type="AlphaFoldDB" id="A0A7M5X2R4"/>
<evidence type="ECO:0000256" key="3">
    <source>
        <dbReference type="SAM" id="Coils"/>
    </source>
</evidence>
<dbReference type="SMART" id="SM00326">
    <property type="entry name" value="SH3"/>
    <property type="match status" value="1"/>
</dbReference>
<dbReference type="GeneID" id="136819160"/>